<evidence type="ECO:0000256" key="6">
    <source>
        <dbReference type="ARBA" id="ARBA00029447"/>
    </source>
</evidence>
<dbReference type="InterPro" id="IPR004089">
    <property type="entry name" value="MCPsignal_dom"/>
</dbReference>
<sequence length="539" mass="57641">MRLFYNLSIKYKIMSIAILAIVGFSVSFIENFSVAQKNSRQLERLETVVYPIMARSEKNQVALDIVINLLDQAVAVEEQDFIEEADAVIVVMKKAFAEIAKMDSSKSKKAKQLQSQLDGYYNLAKLMTAGMLSGTLKADQIQAKAKQMQGSLKIFQDNFEQFQKDSKLAFTDIISNTVETAQFSILLSAIIGAVLVFVLAMIAYLIAGSITRNILNVSENLREIANGDGDLTQRLSASSNDEVGQLVSHFNTFMDKLQTMIQELTGYSSHVGSAAEELTNIAQESKEGIESQRAEAEQVATASNEMSATIVEVARNAEQAASAATSANDAATDGSAVVSKTIGIINQLADDVGAGSGAVNQLRDDSESIGSVLDVIRGIAEQTNLLALNAAIEAARAGEQGRGFAVVADEVRTLASRTQESTKEIQTMIEKLQSSAGQASEIMSRSQSTSEQGVAEAAHAGEALDKITESVSVINNMNEQIASAAEEQSVVAAEIDQNIINISQSADVNAENIGQLANAGSSLNNVAIQMQELVGQFKV</sequence>
<dbReference type="SUPFAM" id="SSF58104">
    <property type="entry name" value="Methyl-accepting chemotaxis protein (MCP) signaling domain"/>
    <property type="match status" value="1"/>
</dbReference>
<evidence type="ECO:0000259" key="8">
    <source>
        <dbReference type="PROSITE" id="PS50111"/>
    </source>
</evidence>
<gene>
    <name evidence="10" type="ORF">MNBD_GAMMA22-1102</name>
</gene>
<feature type="transmembrane region" description="Helical" evidence="7">
    <location>
        <begin position="185"/>
        <end position="207"/>
    </location>
</feature>
<evidence type="ECO:0000256" key="2">
    <source>
        <dbReference type="ARBA" id="ARBA00022692"/>
    </source>
</evidence>
<dbReference type="Gene3D" id="1.10.287.950">
    <property type="entry name" value="Methyl-accepting chemotaxis protein"/>
    <property type="match status" value="1"/>
</dbReference>
<feature type="transmembrane region" description="Helical" evidence="7">
    <location>
        <begin position="13"/>
        <end position="34"/>
    </location>
</feature>
<comment type="similarity">
    <text evidence="6">Belongs to the methyl-accepting chemotaxis (MCP) protein family.</text>
</comment>
<keyword evidence="4 7" id="KW-0472">Membrane</keyword>
<reference evidence="10" key="1">
    <citation type="submission" date="2018-06" db="EMBL/GenBank/DDBJ databases">
        <authorList>
            <person name="Zhirakovskaya E."/>
        </authorList>
    </citation>
    <scope>NUCLEOTIDE SEQUENCE</scope>
</reference>
<evidence type="ECO:0000256" key="4">
    <source>
        <dbReference type="ARBA" id="ARBA00023136"/>
    </source>
</evidence>
<protein>
    <submittedName>
        <fullName evidence="10">Methyl-accepting chemotaxis sensor/transducer protein</fullName>
    </submittedName>
</protein>
<keyword evidence="5" id="KW-0807">Transducer</keyword>
<dbReference type="SMART" id="SM00283">
    <property type="entry name" value="MA"/>
    <property type="match status" value="1"/>
</dbReference>
<dbReference type="InterPro" id="IPR003660">
    <property type="entry name" value="HAMP_dom"/>
</dbReference>
<dbReference type="FunFam" id="1.10.287.950:FF:000001">
    <property type="entry name" value="Methyl-accepting chemotaxis sensory transducer"/>
    <property type="match status" value="1"/>
</dbReference>
<dbReference type="AlphaFoldDB" id="A0A3B1A7I9"/>
<dbReference type="PANTHER" id="PTHR32089:SF119">
    <property type="entry name" value="METHYL-ACCEPTING CHEMOTAXIS PROTEIN CTPL"/>
    <property type="match status" value="1"/>
</dbReference>
<organism evidence="10">
    <name type="scientific">hydrothermal vent metagenome</name>
    <dbReference type="NCBI Taxonomy" id="652676"/>
    <lineage>
        <taxon>unclassified sequences</taxon>
        <taxon>metagenomes</taxon>
        <taxon>ecological metagenomes</taxon>
    </lineage>
</organism>
<dbReference type="GO" id="GO:0007165">
    <property type="term" value="P:signal transduction"/>
    <property type="evidence" value="ECO:0007669"/>
    <property type="project" value="UniProtKB-KW"/>
</dbReference>
<comment type="subcellular location">
    <subcellularLocation>
        <location evidence="1">Membrane</location>
        <topology evidence="1">Multi-pass membrane protein</topology>
    </subcellularLocation>
</comment>
<dbReference type="PANTHER" id="PTHR32089">
    <property type="entry name" value="METHYL-ACCEPTING CHEMOTAXIS PROTEIN MCPB"/>
    <property type="match status" value="1"/>
</dbReference>
<name>A0A3B1A7I9_9ZZZZ</name>
<evidence type="ECO:0000259" key="9">
    <source>
        <dbReference type="PROSITE" id="PS50885"/>
    </source>
</evidence>
<dbReference type="CDD" id="cd06225">
    <property type="entry name" value="HAMP"/>
    <property type="match status" value="1"/>
</dbReference>
<feature type="domain" description="Methyl-accepting transducer" evidence="8">
    <location>
        <begin position="267"/>
        <end position="503"/>
    </location>
</feature>
<dbReference type="PROSITE" id="PS50111">
    <property type="entry name" value="CHEMOTAXIS_TRANSDUC_2"/>
    <property type="match status" value="1"/>
</dbReference>
<dbReference type="GO" id="GO:0016020">
    <property type="term" value="C:membrane"/>
    <property type="evidence" value="ECO:0007669"/>
    <property type="project" value="UniProtKB-SubCell"/>
</dbReference>
<dbReference type="CDD" id="cd11386">
    <property type="entry name" value="MCP_signal"/>
    <property type="match status" value="1"/>
</dbReference>
<feature type="domain" description="HAMP" evidence="9">
    <location>
        <begin position="208"/>
        <end position="262"/>
    </location>
</feature>
<keyword evidence="2 7" id="KW-0812">Transmembrane</keyword>
<evidence type="ECO:0000313" key="10">
    <source>
        <dbReference type="EMBL" id="VAX00042.1"/>
    </source>
</evidence>
<evidence type="ECO:0000256" key="3">
    <source>
        <dbReference type="ARBA" id="ARBA00022989"/>
    </source>
</evidence>
<dbReference type="Pfam" id="PF00015">
    <property type="entry name" value="MCPsignal"/>
    <property type="match status" value="1"/>
</dbReference>
<dbReference type="EMBL" id="UOFS01000042">
    <property type="protein sequence ID" value="VAX00042.1"/>
    <property type="molecule type" value="Genomic_DNA"/>
</dbReference>
<evidence type="ECO:0000256" key="1">
    <source>
        <dbReference type="ARBA" id="ARBA00004141"/>
    </source>
</evidence>
<dbReference type="PROSITE" id="PS50885">
    <property type="entry name" value="HAMP"/>
    <property type="match status" value="1"/>
</dbReference>
<keyword evidence="3 7" id="KW-1133">Transmembrane helix</keyword>
<accession>A0A3B1A7I9</accession>
<evidence type="ECO:0000256" key="5">
    <source>
        <dbReference type="ARBA" id="ARBA00023224"/>
    </source>
</evidence>
<dbReference type="SMART" id="SM00304">
    <property type="entry name" value="HAMP"/>
    <property type="match status" value="1"/>
</dbReference>
<proteinExistence type="inferred from homology"/>
<dbReference type="Pfam" id="PF00672">
    <property type="entry name" value="HAMP"/>
    <property type="match status" value="1"/>
</dbReference>
<evidence type="ECO:0000256" key="7">
    <source>
        <dbReference type="SAM" id="Phobius"/>
    </source>
</evidence>